<evidence type="ECO:0000313" key="2">
    <source>
        <dbReference type="Proteomes" id="UP000538931"/>
    </source>
</evidence>
<comment type="caution">
    <text evidence="1">The sequence shown here is derived from an EMBL/GenBank/DDBJ whole genome shotgun (WGS) entry which is preliminary data.</text>
</comment>
<dbReference type="InterPro" id="IPR029016">
    <property type="entry name" value="GAF-like_dom_sf"/>
</dbReference>
<dbReference type="Proteomes" id="UP000538931">
    <property type="component" value="Unassembled WGS sequence"/>
</dbReference>
<dbReference type="AlphaFoldDB" id="A0A7W1WZ13"/>
<evidence type="ECO:0000313" key="1">
    <source>
        <dbReference type="EMBL" id="MBA4502759.1"/>
    </source>
</evidence>
<sequence>MQRIVRSLKLPELHFYKFLGRNRLYMLRRVFTPVKCEVLSSTDMDAAGLETLHILSGYPTSTIKRIMDDLQELDDVAALLIDSLQSEKQQGVCARVDHSWEYGFDKPFAIAAIAVPVRFERQTVAALSLYWDAARVRRKPNFNFQSSLLNAAGRIEALMAERHRLYKKVALDLS</sequence>
<name>A0A7W1WZ13_9GAMM</name>
<proteinExistence type="predicted"/>
<gene>
    <name evidence="1" type="ORF">H1S06_10335</name>
</gene>
<dbReference type="Gene3D" id="3.30.450.40">
    <property type="match status" value="1"/>
</dbReference>
<accession>A0A7W1WZ13</accession>
<dbReference type="RefSeq" id="WP_181739872.1">
    <property type="nucleotide sequence ID" value="NZ_JACEMT010000050.1"/>
</dbReference>
<organism evidence="1 2">
    <name type="scientific">Marinobacterium marinum</name>
    <dbReference type="NCBI Taxonomy" id="2756129"/>
    <lineage>
        <taxon>Bacteria</taxon>
        <taxon>Pseudomonadati</taxon>
        <taxon>Pseudomonadota</taxon>
        <taxon>Gammaproteobacteria</taxon>
        <taxon>Oceanospirillales</taxon>
        <taxon>Oceanospirillaceae</taxon>
        <taxon>Marinobacterium</taxon>
    </lineage>
</organism>
<reference evidence="1 2" key="1">
    <citation type="submission" date="2020-07" db="EMBL/GenBank/DDBJ databases">
        <title>Bacterium isolated from marien macroalgae.</title>
        <authorList>
            <person name="Zhu K."/>
            <person name="Lu D."/>
            <person name="Du Z."/>
        </authorList>
    </citation>
    <scope>NUCLEOTIDE SEQUENCE [LARGE SCALE GENOMIC DNA]</scope>
    <source>
        <strain evidence="1 2">3-1745</strain>
    </source>
</reference>
<dbReference type="EMBL" id="JACEMT010000050">
    <property type="protein sequence ID" value="MBA4502759.1"/>
    <property type="molecule type" value="Genomic_DNA"/>
</dbReference>
<keyword evidence="2" id="KW-1185">Reference proteome</keyword>
<protein>
    <submittedName>
        <fullName evidence="1">Uncharacterized protein</fullName>
    </submittedName>
</protein>